<evidence type="ECO:0000256" key="1">
    <source>
        <dbReference type="SAM" id="SignalP"/>
    </source>
</evidence>
<evidence type="ECO:0000313" key="2">
    <source>
        <dbReference type="EMBL" id="CAG7721706.1"/>
    </source>
</evidence>
<keyword evidence="1" id="KW-0732">Signal</keyword>
<dbReference type="Proteomes" id="UP000708208">
    <property type="component" value="Unassembled WGS sequence"/>
</dbReference>
<gene>
    <name evidence="2" type="ORF">AFUS01_LOCUS10903</name>
</gene>
<sequence length="107" mass="12445">MCCVAWKAVLFLIILTDFYNTWAEDDLIKIALGWRIETVTKILAGKFYNPNTYESSQQERIPCMVSKHPKLRSDDNNYNYGIIHLREPLIFNDVLVKELAITTGVHR</sequence>
<accession>A0A8J2JKJ7</accession>
<reference evidence="2" key="1">
    <citation type="submission" date="2021-06" db="EMBL/GenBank/DDBJ databases">
        <authorList>
            <person name="Hodson N. C."/>
            <person name="Mongue J. A."/>
            <person name="Jaron S. K."/>
        </authorList>
    </citation>
    <scope>NUCLEOTIDE SEQUENCE</scope>
</reference>
<proteinExistence type="predicted"/>
<feature type="chain" id="PRO_5035280975" evidence="1">
    <location>
        <begin position="24"/>
        <end position="107"/>
    </location>
</feature>
<organism evidence="2 3">
    <name type="scientific">Allacma fusca</name>
    <dbReference type="NCBI Taxonomy" id="39272"/>
    <lineage>
        <taxon>Eukaryota</taxon>
        <taxon>Metazoa</taxon>
        <taxon>Ecdysozoa</taxon>
        <taxon>Arthropoda</taxon>
        <taxon>Hexapoda</taxon>
        <taxon>Collembola</taxon>
        <taxon>Symphypleona</taxon>
        <taxon>Sminthuridae</taxon>
        <taxon>Allacma</taxon>
    </lineage>
</organism>
<keyword evidence="3" id="KW-1185">Reference proteome</keyword>
<evidence type="ECO:0000313" key="3">
    <source>
        <dbReference type="Proteomes" id="UP000708208"/>
    </source>
</evidence>
<protein>
    <submittedName>
        <fullName evidence="2">Uncharacterized protein</fullName>
    </submittedName>
</protein>
<comment type="caution">
    <text evidence="2">The sequence shown here is derived from an EMBL/GenBank/DDBJ whole genome shotgun (WGS) entry which is preliminary data.</text>
</comment>
<feature type="signal peptide" evidence="1">
    <location>
        <begin position="1"/>
        <end position="23"/>
    </location>
</feature>
<dbReference type="AlphaFoldDB" id="A0A8J2JKJ7"/>
<name>A0A8J2JKJ7_9HEXA</name>
<dbReference type="EMBL" id="CAJVCH010082027">
    <property type="protein sequence ID" value="CAG7721706.1"/>
    <property type="molecule type" value="Genomic_DNA"/>
</dbReference>